<organism evidence="2 3">
    <name type="scientific">Lentzea flava</name>
    <dbReference type="NCBI Taxonomy" id="103732"/>
    <lineage>
        <taxon>Bacteria</taxon>
        <taxon>Bacillati</taxon>
        <taxon>Actinomycetota</taxon>
        <taxon>Actinomycetes</taxon>
        <taxon>Pseudonocardiales</taxon>
        <taxon>Pseudonocardiaceae</taxon>
        <taxon>Lentzea</taxon>
    </lineage>
</organism>
<feature type="region of interest" description="Disordered" evidence="1">
    <location>
        <begin position="1"/>
        <end position="29"/>
    </location>
</feature>
<reference evidence="3" key="1">
    <citation type="journal article" date="2019" name="Int. J. Syst. Evol. Microbiol.">
        <title>The Global Catalogue of Microorganisms (GCM) 10K type strain sequencing project: providing services to taxonomists for standard genome sequencing and annotation.</title>
        <authorList>
            <consortium name="The Broad Institute Genomics Platform"/>
            <consortium name="The Broad Institute Genome Sequencing Center for Infectious Disease"/>
            <person name="Wu L."/>
            <person name="Ma J."/>
        </authorList>
    </citation>
    <scope>NUCLEOTIDE SEQUENCE [LARGE SCALE GENOMIC DNA]</scope>
    <source>
        <strain evidence="3">JCM 3296</strain>
    </source>
</reference>
<dbReference type="Proteomes" id="UP000649573">
    <property type="component" value="Unassembled WGS sequence"/>
</dbReference>
<gene>
    <name evidence="2" type="ORF">GCM10010178_46080</name>
</gene>
<feature type="compositionally biased region" description="Low complexity" evidence="1">
    <location>
        <begin position="140"/>
        <end position="168"/>
    </location>
</feature>
<dbReference type="EMBL" id="BMRE01000020">
    <property type="protein sequence ID" value="GGU48172.1"/>
    <property type="molecule type" value="Genomic_DNA"/>
</dbReference>
<evidence type="ECO:0000256" key="1">
    <source>
        <dbReference type="SAM" id="MobiDB-lite"/>
    </source>
</evidence>
<evidence type="ECO:0000313" key="2">
    <source>
        <dbReference type="EMBL" id="GGU48172.1"/>
    </source>
</evidence>
<protein>
    <submittedName>
        <fullName evidence="2">Uncharacterized protein</fullName>
    </submittedName>
</protein>
<keyword evidence="3" id="KW-1185">Reference proteome</keyword>
<feature type="region of interest" description="Disordered" evidence="1">
    <location>
        <begin position="129"/>
        <end position="205"/>
    </location>
</feature>
<sequence length="205" mass="20760">MIPNTPAGVADDDSPYDPEIPGDPTLAATPPITCAQSFPDFCHVDNVALEPPAPTTEITCVAPPTRPANHGASTRASVFAGAVTAAGRGTEELEADLAALLTDVVVGTALDTDSAAELTVVVEVDTAPSTSEAPTGAACGASRPAATTSTATTTAATTGHKTRTSTGTWAKRRTIPLSPRRNRPPLTTETSRPAECANPAPTPAH</sequence>
<evidence type="ECO:0000313" key="3">
    <source>
        <dbReference type="Proteomes" id="UP000649573"/>
    </source>
</evidence>
<proteinExistence type="predicted"/>
<name>A0ABQ2URU1_9PSEU</name>
<comment type="caution">
    <text evidence="2">The sequence shown here is derived from an EMBL/GenBank/DDBJ whole genome shotgun (WGS) entry which is preliminary data.</text>
</comment>
<accession>A0ABQ2URU1</accession>